<protein>
    <submittedName>
        <fullName evidence="1">Uncharacterized protein</fullName>
    </submittedName>
</protein>
<dbReference type="GO" id="GO:0003677">
    <property type="term" value="F:DNA binding"/>
    <property type="evidence" value="ECO:0007669"/>
    <property type="project" value="InterPro"/>
</dbReference>
<evidence type="ECO:0000313" key="2">
    <source>
        <dbReference type="Proteomes" id="UP000629098"/>
    </source>
</evidence>
<dbReference type="AlphaFoldDB" id="A0A8J6XEY6"/>
<name>A0A8J6XEY6_9CYAN</name>
<dbReference type="Gene3D" id="1.10.260.40">
    <property type="entry name" value="lambda repressor-like DNA-binding domains"/>
    <property type="match status" value="1"/>
</dbReference>
<dbReference type="Proteomes" id="UP000629098">
    <property type="component" value="Unassembled WGS sequence"/>
</dbReference>
<comment type="caution">
    <text evidence="1">The sequence shown here is derived from an EMBL/GenBank/DDBJ whole genome shotgun (WGS) entry which is preliminary data.</text>
</comment>
<dbReference type="InterPro" id="IPR010982">
    <property type="entry name" value="Lambda_DNA-bd_dom_sf"/>
</dbReference>
<dbReference type="SUPFAM" id="SSF47413">
    <property type="entry name" value="lambda repressor-like DNA-binding domains"/>
    <property type="match status" value="1"/>
</dbReference>
<organism evidence="1 2">
    <name type="scientific">Iningainema tapete BLCC-T55</name>
    <dbReference type="NCBI Taxonomy" id="2748662"/>
    <lineage>
        <taxon>Bacteria</taxon>
        <taxon>Bacillati</taxon>
        <taxon>Cyanobacteriota</taxon>
        <taxon>Cyanophyceae</taxon>
        <taxon>Nostocales</taxon>
        <taxon>Scytonemataceae</taxon>
        <taxon>Iningainema tapete</taxon>
    </lineage>
</organism>
<accession>A0A8J6XEY6</accession>
<evidence type="ECO:0000313" key="1">
    <source>
        <dbReference type="EMBL" id="MBD2772538.1"/>
    </source>
</evidence>
<reference evidence="1" key="1">
    <citation type="submission" date="2020-09" db="EMBL/GenBank/DDBJ databases">
        <title>Iningainema tapete sp. nov. (Scytonemataceae, Cyanobacteria) from greenhouses in central Florida (USA) produces two types of nodularin with biosynthetic potential for microcystin-LR and anabaenopeptins.</title>
        <authorList>
            <person name="Berthold D.E."/>
            <person name="Lefler F.W."/>
            <person name="Huang I.-S."/>
            <person name="Abdulla H."/>
            <person name="Zimba P.V."/>
            <person name="Laughinghouse H.D. IV."/>
        </authorList>
    </citation>
    <scope>NUCLEOTIDE SEQUENCE</scope>
    <source>
        <strain evidence="1">BLCCT55</strain>
    </source>
</reference>
<proteinExistence type="predicted"/>
<gene>
    <name evidence="1" type="ORF">ICL16_10735</name>
</gene>
<keyword evidence="2" id="KW-1185">Reference proteome</keyword>
<dbReference type="EMBL" id="JACXAE010000040">
    <property type="protein sequence ID" value="MBD2772538.1"/>
    <property type="molecule type" value="Genomic_DNA"/>
</dbReference>
<sequence length="83" mass="9562">MRIELTQVLRDARKISGKTHVEIASILGKDPEWVRQAENCNYHHTWDEFIAYLYAVGANFELTVTVGKQQIKLDTDTLKKISD</sequence>